<dbReference type="EMBL" id="JEME01000161">
    <property type="protein sequence ID" value="KYG10979.1"/>
    <property type="molecule type" value="Genomic_DNA"/>
</dbReference>
<comment type="caution">
    <text evidence="1">The sequence shown here is derived from an EMBL/GenBank/DDBJ whole genome shotgun (WGS) entry which is preliminary data.</text>
</comment>
<protein>
    <submittedName>
        <fullName evidence="1">Uncharacterized protein</fullName>
    </submittedName>
</protein>
<sequence>MSTSDWSPFCRAHLNRADVRPLDPSSAQDWELELYELTDRRGLPRLLGTELGHDAASAAPVESGEGGAAREPFATSPSLGPLYISAPSGPKSLRGLSTRSGLHLAQDWRDWIERLARVDAMAPFPPPLVVLNAKNQQAQRELLSRFIAKLGLSREPTSGDVPPIFAKEDTLVMGAYPHGGSRERVYTTNTGALDAALRAATEIGLPWCMATTRLPFGAIPAGLTDIINEHRRATHFGALRVLVGKHAVVQQLEVLGIRIEDARFTPGGGVRLDFVPPHGSERLARWARTGRVVRTSTQLDEASVAQWARERGITPWPALARCEQELGGLLAPGGGGAGDADPLSRPAIVLGLGLLMRAPETLVASWSRAYQTSPDEPLLLSCGVEEPQVRRYLLWSWRGHDLVFIGEWRGRFVFCDAAGAIWRYDGLAGQLDVAAGTPRASLERIALEEHLWSEWGHYVPVHVFADVGTEAAHRLGLRVVREATDELVQTYEGDGVLLWQLAEYGPNRTEVLVAGLDAGRVVEAVRAARALAPNSKVKVFSETGQGAALVNALIEAGIGDRWSLTATELQEKLASEGDAPESDA</sequence>
<accession>A0A150U209</accession>
<dbReference type="AlphaFoldDB" id="A0A150U209"/>
<name>A0A150U209_SORCE</name>
<evidence type="ECO:0000313" key="1">
    <source>
        <dbReference type="EMBL" id="KYG10979.1"/>
    </source>
</evidence>
<gene>
    <name evidence="1" type="ORF">BE21_09200</name>
</gene>
<evidence type="ECO:0000313" key="2">
    <source>
        <dbReference type="Proteomes" id="UP000075502"/>
    </source>
</evidence>
<proteinExistence type="predicted"/>
<organism evidence="1 2">
    <name type="scientific">Sorangium cellulosum</name>
    <name type="common">Polyangium cellulosum</name>
    <dbReference type="NCBI Taxonomy" id="56"/>
    <lineage>
        <taxon>Bacteria</taxon>
        <taxon>Pseudomonadati</taxon>
        <taxon>Myxococcota</taxon>
        <taxon>Polyangia</taxon>
        <taxon>Polyangiales</taxon>
        <taxon>Polyangiaceae</taxon>
        <taxon>Sorangium</taxon>
    </lineage>
</organism>
<dbReference type="Proteomes" id="UP000075502">
    <property type="component" value="Unassembled WGS sequence"/>
</dbReference>
<reference evidence="1 2" key="1">
    <citation type="submission" date="2014-02" db="EMBL/GenBank/DDBJ databases">
        <title>The small core and large imbalanced accessory genome model reveals a collaborative survival strategy of Sorangium cellulosum strains in nature.</title>
        <authorList>
            <person name="Han K."/>
            <person name="Peng R."/>
            <person name="Blom J."/>
            <person name="Li Y.-Z."/>
        </authorList>
    </citation>
    <scope>NUCLEOTIDE SEQUENCE [LARGE SCALE GENOMIC DNA]</scope>
    <source>
        <strain evidence="1 2">So0007-03</strain>
    </source>
</reference>